<accession>A0ABD2XZF0</accession>
<protein>
    <submittedName>
        <fullName evidence="1">Uncharacterized protein</fullName>
    </submittedName>
</protein>
<reference evidence="1 2" key="1">
    <citation type="submission" date="2024-11" db="EMBL/GenBank/DDBJ databases">
        <title>A near-complete genome assembly of Cinchona calisaya.</title>
        <authorList>
            <person name="Lian D.C."/>
            <person name="Zhao X.W."/>
            <person name="Wei L."/>
        </authorList>
    </citation>
    <scope>NUCLEOTIDE SEQUENCE [LARGE SCALE GENOMIC DNA]</scope>
    <source>
        <tissue evidence="1">Nenye</tissue>
    </source>
</reference>
<proteinExistence type="predicted"/>
<evidence type="ECO:0000313" key="1">
    <source>
        <dbReference type="EMBL" id="KAL3500736.1"/>
    </source>
</evidence>
<keyword evidence="2" id="KW-1185">Reference proteome</keyword>
<comment type="caution">
    <text evidence="1">The sequence shown here is derived from an EMBL/GenBank/DDBJ whole genome shotgun (WGS) entry which is preliminary data.</text>
</comment>
<organism evidence="1 2">
    <name type="scientific">Cinchona calisaya</name>
    <dbReference type="NCBI Taxonomy" id="153742"/>
    <lineage>
        <taxon>Eukaryota</taxon>
        <taxon>Viridiplantae</taxon>
        <taxon>Streptophyta</taxon>
        <taxon>Embryophyta</taxon>
        <taxon>Tracheophyta</taxon>
        <taxon>Spermatophyta</taxon>
        <taxon>Magnoliopsida</taxon>
        <taxon>eudicotyledons</taxon>
        <taxon>Gunneridae</taxon>
        <taxon>Pentapetalae</taxon>
        <taxon>asterids</taxon>
        <taxon>lamiids</taxon>
        <taxon>Gentianales</taxon>
        <taxon>Rubiaceae</taxon>
        <taxon>Cinchonoideae</taxon>
        <taxon>Cinchoneae</taxon>
        <taxon>Cinchona</taxon>
    </lineage>
</organism>
<dbReference type="AlphaFoldDB" id="A0ABD2XZF0"/>
<dbReference type="Proteomes" id="UP001630127">
    <property type="component" value="Unassembled WGS sequence"/>
</dbReference>
<sequence length="189" mass="21384">MDPRIQEEPKTKEVPIPSSLVRVRLTGLERCRLHDLFFWGCLDNDTSVCSNSKRSKKKKEFAPLHVTFEEQKAKNENLKRMKIDLNLQTSGETSHAKEVAVANQCNEMEASTNHHTHSVLPRHDNAVQDHGFGSSGSSCRGVEKEVDTQKRRRWTEVDEVLELYCCGGGHCQLVGQVSESEVLVLEAKR</sequence>
<evidence type="ECO:0000313" key="2">
    <source>
        <dbReference type="Proteomes" id="UP001630127"/>
    </source>
</evidence>
<name>A0ABD2XZF0_9GENT</name>
<dbReference type="EMBL" id="JBJUIK010000016">
    <property type="protein sequence ID" value="KAL3500736.1"/>
    <property type="molecule type" value="Genomic_DNA"/>
</dbReference>
<gene>
    <name evidence="1" type="ORF">ACH5RR_039829</name>
</gene>